<dbReference type="SUPFAM" id="SSF103501">
    <property type="entry name" value="Respiratory nitrate reductase 1 gamma chain"/>
    <property type="match status" value="1"/>
</dbReference>
<feature type="domain" description="4Fe-4S ferredoxin-type" evidence="8">
    <location>
        <begin position="294"/>
        <end position="323"/>
    </location>
</feature>
<feature type="domain" description="4Fe-4S ferredoxin-type" evidence="8">
    <location>
        <begin position="349"/>
        <end position="379"/>
    </location>
</feature>
<keyword evidence="7" id="KW-0812">Transmembrane</keyword>
<keyword evidence="4" id="KW-0560">Oxidoreductase</keyword>
<sequence length="1056" mass="113369">MQTRDLFWQMPPIAVQVFYGIGIAAMATFLAAAVHHANRYRRGAAADRPIDWAAGVRRMVSDLLAHRTLDRRDRYAGIGHRLIFFGFVTLLAGTLIIMLDYDVMRPLTGASFWQGWFYLAFSLVVDVAGLVLIAGIVMMMTRRALFALPKLDYQRAYCGETDIRPQARRWQVEDWAFLSLLLAIAVSGFVQEATRLLIDRPPLDDMSPVGSLLARLMEAAGVDSDAAVAIRKSNWWLHAVLALAFVGTVAITKGKHTIAAIASLAVRDARNVARLPAPREGTPVGVSRLEEMSWRDLLHFDACTKCGRCHEACPARVSGYPLSPRDLILDLRLYAESGLPGTAGRELLDVVTPQALWACRTCGACAEICPVGIEHPVKIVKMRRALVEWGEMDPILRGVLETIANVGNSFGEPARKRGSWTRELPFQVKDARHEPVEALWFVGDFASFDPRSQGVSRTVARIFAKAGLDFGLLYDGERNAGNDIRRVGEEGLYETLSGHNAGQLQQAKFDWVVTTDPHSFNTIRNEYPEFGARVAIRHYSAVLADMLESGRLKVKRPLGKRVTLHDPCHLGRFNGEYEAPRRVLRAIGCEIVEMPRCRDNSFCCGAGGGRIWVPDPPGTEKPAHSRMHEAAALGGIDVFVTCCPKDLTMFEDARKTSGHEADFVVADLAELVAEAIELKAIAPGQIPALIDRITEAVADRVIARLVPELSRALAANAASLPAPASPPVPVISANETAASPAAPVEAPPLAPADIAPAIPAPPAATAADVEEMPVVPLGDIAWRVAPRRPAVIAGYAAPAKTGCRILVGVKHVAKLGDEFGFRADGRDVRPDDLEYQINEWDETAVEAAMQIVEARGEGEVVAVCIGPADAEGSIRKALAKGAARAVRVWQDGLSVSDPMTNAALLAAVAEAEDADLVLTGVQASDVANGATAAATAAMLGWTHAAVVVGLAWNGGPRLDIERELEGGLRHAATLPVPAVLSIQAGANTPRYATMRMIKDAKKKALAVVEAIALAEGAAGAVVASMALPPVGQATMIEGTPAEMAAAVARLIREKRG</sequence>
<dbReference type="SUPFAM" id="SSF46548">
    <property type="entry name" value="alpha-helical ferredoxin"/>
    <property type="match status" value="1"/>
</dbReference>
<evidence type="ECO:0000256" key="1">
    <source>
        <dbReference type="ARBA" id="ARBA00022485"/>
    </source>
</evidence>
<name>A0A348G0A4_9HYPH</name>
<keyword evidence="10" id="KW-1185">Reference proteome</keyword>
<dbReference type="InterPro" id="IPR017896">
    <property type="entry name" value="4Fe4S_Fe-S-bd"/>
</dbReference>
<feature type="transmembrane region" description="Helical" evidence="7">
    <location>
        <begin position="235"/>
        <end position="252"/>
    </location>
</feature>
<dbReference type="Gene3D" id="1.20.950.20">
    <property type="entry name" value="Transmembrane di-heme cytochromes, Chain C"/>
    <property type="match status" value="1"/>
</dbReference>
<dbReference type="Pfam" id="PF02754">
    <property type="entry name" value="CCG"/>
    <property type="match status" value="1"/>
</dbReference>
<keyword evidence="7" id="KW-1133">Transmembrane helix</keyword>
<protein>
    <recommendedName>
        <fullName evidence="8">4Fe-4S ferredoxin-type domain-containing protein</fullName>
    </recommendedName>
</protein>
<dbReference type="GO" id="GO:0046872">
    <property type="term" value="F:metal ion binding"/>
    <property type="evidence" value="ECO:0007669"/>
    <property type="project" value="UniProtKB-KW"/>
</dbReference>
<dbReference type="PROSITE" id="PS51379">
    <property type="entry name" value="4FE4S_FER_2"/>
    <property type="match status" value="2"/>
</dbReference>
<keyword evidence="2" id="KW-0479">Metal-binding</keyword>
<dbReference type="AlphaFoldDB" id="A0A348G0A4"/>
<dbReference type="Pfam" id="PF01012">
    <property type="entry name" value="ETF"/>
    <property type="match status" value="1"/>
</dbReference>
<evidence type="ECO:0000256" key="7">
    <source>
        <dbReference type="SAM" id="Phobius"/>
    </source>
</evidence>
<evidence type="ECO:0000256" key="4">
    <source>
        <dbReference type="ARBA" id="ARBA00023002"/>
    </source>
</evidence>
<dbReference type="PANTHER" id="PTHR43255:SF1">
    <property type="entry name" value="IRON-SULFUR-BINDING OXIDOREDUCTASE FADF-RELATED"/>
    <property type="match status" value="1"/>
</dbReference>
<dbReference type="InterPro" id="IPR017900">
    <property type="entry name" value="4Fe4S_Fe_S_CS"/>
</dbReference>
<keyword evidence="6" id="KW-0411">Iron-sulfur</keyword>
<dbReference type="GO" id="GO:0005886">
    <property type="term" value="C:plasma membrane"/>
    <property type="evidence" value="ECO:0007669"/>
    <property type="project" value="TreeGrafter"/>
</dbReference>
<accession>A0A348G0A4</accession>
<dbReference type="Gene3D" id="1.10.1060.10">
    <property type="entry name" value="Alpha-helical ferredoxin"/>
    <property type="match status" value="1"/>
</dbReference>
<keyword evidence="7" id="KW-0472">Membrane</keyword>
<dbReference type="Proteomes" id="UP000266934">
    <property type="component" value="Chromosome"/>
</dbReference>
<feature type="transmembrane region" description="Helical" evidence="7">
    <location>
        <begin position="116"/>
        <end position="140"/>
    </location>
</feature>
<evidence type="ECO:0000313" key="10">
    <source>
        <dbReference type="Proteomes" id="UP000266934"/>
    </source>
</evidence>
<dbReference type="InterPro" id="IPR004017">
    <property type="entry name" value="Cys_rich_dom"/>
</dbReference>
<dbReference type="GO" id="GO:0051539">
    <property type="term" value="F:4 iron, 4 sulfur cluster binding"/>
    <property type="evidence" value="ECO:0007669"/>
    <property type="project" value="UniProtKB-KW"/>
</dbReference>
<dbReference type="InterPro" id="IPR051460">
    <property type="entry name" value="HdrC_iron-sulfur_subunit"/>
</dbReference>
<dbReference type="SUPFAM" id="SSF52402">
    <property type="entry name" value="Adenine nucleotide alpha hydrolases-like"/>
    <property type="match status" value="1"/>
</dbReference>
<keyword evidence="3" id="KW-0813">Transport</keyword>
<dbReference type="PANTHER" id="PTHR43255">
    <property type="entry name" value="IRON-SULFUR-BINDING OXIDOREDUCTASE FADF-RELATED-RELATED"/>
    <property type="match status" value="1"/>
</dbReference>
<dbReference type="EMBL" id="AP018907">
    <property type="protein sequence ID" value="BBF92987.1"/>
    <property type="molecule type" value="Genomic_DNA"/>
</dbReference>
<feature type="transmembrane region" description="Helical" evidence="7">
    <location>
        <begin position="82"/>
        <end position="104"/>
    </location>
</feature>
<proteinExistence type="predicted"/>
<dbReference type="SMART" id="SM00893">
    <property type="entry name" value="ETF"/>
    <property type="match status" value="1"/>
</dbReference>
<keyword evidence="3" id="KW-0249">Electron transport</keyword>
<dbReference type="GO" id="GO:0016491">
    <property type="term" value="F:oxidoreductase activity"/>
    <property type="evidence" value="ECO:0007669"/>
    <property type="project" value="UniProtKB-KW"/>
</dbReference>
<dbReference type="InterPro" id="IPR036197">
    <property type="entry name" value="NarG-like_sf"/>
</dbReference>
<dbReference type="InterPro" id="IPR009051">
    <property type="entry name" value="Helical_ferredxn"/>
</dbReference>
<dbReference type="OrthoDB" id="9794954at2"/>
<evidence type="ECO:0000313" key="9">
    <source>
        <dbReference type="EMBL" id="BBF92987.1"/>
    </source>
</evidence>
<gene>
    <name evidence="9" type="ORF">BLTE_16720</name>
</gene>
<feature type="transmembrane region" description="Helical" evidence="7">
    <location>
        <begin position="13"/>
        <end position="34"/>
    </location>
</feature>
<evidence type="ECO:0000256" key="3">
    <source>
        <dbReference type="ARBA" id="ARBA00022982"/>
    </source>
</evidence>
<dbReference type="KEGG" id="blag:BLTE_16720"/>
<evidence type="ECO:0000256" key="2">
    <source>
        <dbReference type="ARBA" id="ARBA00022723"/>
    </source>
</evidence>
<reference evidence="9 10" key="1">
    <citation type="submission" date="2018-08" db="EMBL/GenBank/DDBJ databases">
        <title>Complete genome sequencing of Blastochloris tepida GI.</title>
        <authorList>
            <person name="Tsukatani Y."/>
            <person name="Mori H."/>
        </authorList>
    </citation>
    <scope>NUCLEOTIDE SEQUENCE [LARGE SCALE GENOMIC DNA]</scope>
    <source>
        <strain evidence="9 10">GI</strain>
    </source>
</reference>
<keyword evidence="1" id="KW-0004">4Fe-4S</keyword>
<evidence type="ECO:0000256" key="6">
    <source>
        <dbReference type="ARBA" id="ARBA00023014"/>
    </source>
</evidence>
<organism evidence="9 10">
    <name type="scientific">Blastochloris tepida</name>
    <dbReference type="NCBI Taxonomy" id="2233851"/>
    <lineage>
        <taxon>Bacteria</taxon>
        <taxon>Pseudomonadati</taxon>
        <taxon>Pseudomonadota</taxon>
        <taxon>Alphaproteobacteria</taxon>
        <taxon>Hyphomicrobiales</taxon>
        <taxon>Blastochloridaceae</taxon>
        <taxon>Blastochloris</taxon>
    </lineage>
</organism>
<evidence type="ECO:0000256" key="5">
    <source>
        <dbReference type="ARBA" id="ARBA00023004"/>
    </source>
</evidence>
<keyword evidence="5" id="KW-0408">Iron</keyword>
<dbReference type="InterPro" id="IPR014730">
    <property type="entry name" value="ETF_a/b_N"/>
</dbReference>
<dbReference type="PROSITE" id="PS00198">
    <property type="entry name" value="4FE4S_FER_1"/>
    <property type="match status" value="2"/>
</dbReference>
<dbReference type="InterPro" id="IPR014729">
    <property type="entry name" value="Rossmann-like_a/b/a_fold"/>
</dbReference>
<evidence type="ECO:0000259" key="8">
    <source>
        <dbReference type="PROSITE" id="PS51379"/>
    </source>
</evidence>
<dbReference type="Pfam" id="PF13187">
    <property type="entry name" value="Fer4_9"/>
    <property type="match status" value="1"/>
</dbReference>
<dbReference type="Gene3D" id="3.40.50.620">
    <property type="entry name" value="HUPs"/>
    <property type="match status" value="1"/>
</dbReference>